<proteinExistence type="predicted"/>
<dbReference type="SMART" id="SM00664">
    <property type="entry name" value="DoH"/>
    <property type="match status" value="1"/>
</dbReference>
<dbReference type="CDD" id="cd09631">
    <property type="entry name" value="DOMON_DOH"/>
    <property type="match status" value="1"/>
</dbReference>
<keyword evidence="2" id="KW-0732">Signal</keyword>
<feature type="domain" description="DOMON" evidence="3">
    <location>
        <begin position="31"/>
        <end position="151"/>
    </location>
</feature>
<evidence type="ECO:0000256" key="2">
    <source>
        <dbReference type="SAM" id="SignalP"/>
    </source>
</evidence>
<accession>A0A914WPM8</accession>
<feature type="compositionally biased region" description="Polar residues" evidence="1">
    <location>
        <begin position="182"/>
        <end position="192"/>
    </location>
</feature>
<evidence type="ECO:0000256" key="1">
    <source>
        <dbReference type="SAM" id="MobiDB-lite"/>
    </source>
</evidence>
<organism evidence="4 5">
    <name type="scientific">Plectus sambesii</name>
    <dbReference type="NCBI Taxonomy" id="2011161"/>
    <lineage>
        <taxon>Eukaryota</taxon>
        <taxon>Metazoa</taxon>
        <taxon>Ecdysozoa</taxon>
        <taxon>Nematoda</taxon>
        <taxon>Chromadorea</taxon>
        <taxon>Plectida</taxon>
        <taxon>Plectina</taxon>
        <taxon>Plectoidea</taxon>
        <taxon>Plectidae</taxon>
        <taxon>Plectus</taxon>
    </lineage>
</organism>
<evidence type="ECO:0000259" key="3">
    <source>
        <dbReference type="PROSITE" id="PS50836"/>
    </source>
</evidence>
<keyword evidence="4" id="KW-1185">Reference proteome</keyword>
<dbReference type="AlphaFoldDB" id="A0A914WPM8"/>
<name>A0A914WPM8_9BILA</name>
<dbReference type="PROSITE" id="PS50836">
    <property type="entry name" value="DOMON"/>
    <property type="match status" value="1"/>
</dbReference>
<protein>
    <submittedName>
        <fullName evidence="5">DOMON domain-containing protein</fullName>
    </submittedName>
</protein>
<feature type="signal peptide" evidence="2">
    <location>
        <begin position="1"/>
        <end position="19"/>
    </location>
</feature>
<dbReference type="InterPro" id="IPR005018">
    <property type="entry name" value="DOMON_domain"/>
</dbReference>
<feature type="chain" id="PRO_5037355606" evidence="2">
    <location>
        <begin position="20"/>
        <end position="271"/>
    </location>
</feature>
<dbReference type="InterPro" id="IPR045266">
    <property type="entry name" value="DOH_DOMON"/>
</dbReference>
<reference evidence="5" key="1">
    <citation type="submission" date="2022-11" db="UniProtKB">
        <authorList>
            <consortium name="WormBaseParasite"/>
        </authorList>
    </citation>
    <scope>IDENTIFICATION</scope>
</reference>
<dbReference type="Proteomes" id="UP000887566">
    <property type="component" value="Unplaced"/>
</dbReference>
<dbReference type="Pfam" id="PF03351">
    <property type="entry name" value="DOMON"/>
    <property type="match status" value="1"/>
</dbReference>
<feature type="compositionally biased region" description="Low complexity" evidence="1">
    <location>
        <begin position="193"/>
        <end position="208"/>
    </location>
</feature>
<evidence type="ECO:0000313" key="5">
    <source>
        <dbReference type="WBParaSite" id="PSAMB.scaffold4798size13502.g25190.t1"/>
    </source>
</evidence>
<sequence length="271" mass="30084">MHSQLALVFVAFLSTNALAQMTNSACFFESGNYRLDWNIDANDVVHFNLTFRDFPTSNAWTGVSFGQSMSAGMDVILVMSANGRLSTADAYVRGYQPPTMDPMNDVRTEEVRMEGRILRARFSRPLSTTEGPQFDTSLDGCVSWHFVTGTGAMTANMSPSKHSTTPQAKQVCDLKRQCVAPVNSQSNPGQQNTIRTTPRPMATTTPNRGMMTTGRGCLALDPDWCRAYVIDYLVWQEQYNRLSRSQACIPLMNSLLYAPSQCCQNLRVNGC</sequence>
<dbReference type="WBParaSite" id="PSAMB.scaffold4798size13502.g25190.t1">
    <property type="protein sequence ID" value="PSAMB.scaffold4798size13502.g25190.t1"/>
    <property type="gene ID" value="PSAMB.scaffold4798size13502.g25190"/>
</dbReference>
<evidence type="ECO:0000313" key="4">
    <source>
        <dbReference type="Proteomes" id="UP000887566"/>
    </source>
</evidence>
<dbReference type="PANTHER" id="PTHR36516">
    <property type="entry name" value="PROTEIN CBG04168-RELATED"/>
    <property type="match status" value="1"/>
</dbReference>
<feature type="region of interest" description="Disordered" evidence="1">
    <location>
        <begin position="182"/>
        <end position="208"/>
    </location>
</feature>